<comment type="subcellular location">
    <subcellularLocation>
        <location evidence="1">Nucleus</location>
    </subcellularLocation>
</comment>
<dbReference type="SUPFAM" id="SSF47781">
    <property type="entry name" value="RuvA domain 2-like"/>
    <property type="match status" value="1"/>
</dbReference>
<proteinExistence type="inferred from homology"/>
<comment type="caution">
    <text evidence="8">The sequence shown here is derived from an EMBL/GenBank/DDBJ whole genome shotgun (WGS) entry which is preliminary data.</text>
</comment>
<keyword evidence="6" id="KW-0539">Nucleus</keyword>
<evidence type="ECO:0000256" key="4">
    <source>
        <dbReference type="ARBA" id="ARBA00023125"/>
    </source>
</evidence>
<organism evidence="8 9">
    <name type="scientific">Parelaphostrongylus tenuis</name>
    <name type="common">Meningeal worm</name>
    <dbReference type="NCBI Taxonomy" id="148309"/>
    <lineage>
        <taxon>Eukaryota</taxon>
        <taxon>Metazoa</taxon>
        <taxon>Ecdysozoa</taxon>
        <taxon>Nematoda</taxon>
        <taxon>Chromadorea</taxon>
        <taxon>Rhabditida</taxon>
        <taxon>Rhabditina</taxon>
        <taxon>Rhabditomorpha</taxon>
        <taxon>Strongyloidea</taxon>
        <taxon>Metastrongylidae</taxon>
        <taxon>Parelaphostrongylus</taxon>
    </lineage>
</organism>
<dbReference type="GO" id="GO:0006312">
    <property type="term" value="P:mitotic recombination"/>
    <property type="evidence" value="ECO:0007669"/>
    <property type="project" value="TreeGrafter"/>
</dbReference>
<evidence type="ECO:0000256" key="6">
    <source>
        <dbReference type="ARBA" id="ARBA00023242"/>
    </source>
</evidence>
<evidence type="ECO:0000256" key="3">
    <source>
        <dbReference type="ARBA" id="ARBA00022763"/>
    </source>
</evidence>
<dbReference type="SUPFAM" id="SSF52980">
    <property type="entry name" value="Restriction endonuclease-like"/>
    <property type="match status" value="1"/>
</dbReference>
<protein>
    <recommendedName>
        <fullName evidence="7">ERCC1-like central domain-containing protein</fullName>
    </recommendedName>
</protein>
<evidence type="ECO:0000259" key="7">
    <source>
        <dbReference type="Pfam" id="PF03834"/>
    </source>
</evidence>
<dbReference type="GO" id="GO:0070522">
    <property type="term" value="C:ERCC4-ERCC1 complex"/>
    <property type="evidence" value="ECO:0007669"/>
    <property type="project" value="TreeGrafter"/>
</dbReference>
<dbReference type="PANTHER" id="PTHR12749:SF0">
    <property type="entry name" value="DNA EXCISION REPAIR PROTEIN ERCC-1"/>
    <property type="match status" value="1"/>
</dbReference>
<dbReference type="GO" id="GO:0003697">
    <property type="term" value="F:single-stranded DNA binding"/>
    <property type="evidence" value="ECO:0007669"/>
    <property type="project" value="TreeGrafter"/>
</dbReference>
<dbReference type="GO" id="GO:0000110">
    <property type="term" value="C:nucleotide-excision repair factor 1 complex"/>
    <property type="evidence" value="ECO:0007669"/>
    <property type="project" value="TreeGrafter"/>
</dbReference>
<evidence type="ECO:0000313" key="9">
    <source>
        <dbReference type="Proteomes" id="UP001196413"/>
    </source>
</evidence>
<comment type="similarity">
    <text evidence="2">Belongs to the ERCC1/RAD10/SWI10 family.</text>
</comment>
<keyword evidence="9" id="KW-1185">Reference proteome</keyword>
<dbReference type="GO" id="GO:0003684">
    <property type="term" value="F:damaged DNA binding"/>
    <property type="evidence" value="ECO:0007669"/>
    <property type="project" value="InterPro"/>
</dbReference>
<dbReference type="Proteomes" id="UP001196413">
    <property type="component" value="Unassembled WGS sequence"/>
</dbReference>
<keyword evidence="4" id="KW-0238">DNA-binding</keyword>
<name>A0AAD5R1F2_PARTN</name>
<dbReference type="GO" id="GO:0006302">
    <property type="term" value="P:double-strand break repair"/>
    <property type="evidence" value="ECO:0007669"/>
    <property type="project" value="UniProtKB-ARBA"/>
</dbReference>
<evidence type="ECO:0000256" key="5">
    <source>
        <dbReference type="ARBA" id="ARBA00023204"/>
    </source>
</evidence>
<dbReference type="InterPro" id="IPR047260">
    <property type="entry name" value="ERCC1-like_central_dom"/>
</dbReference>
<dbReference type="PANTHER" id="PTHR12749">
    <property type="entry name" value="EXCISION REPAIR CROSS-COMPLEMENTING 1 ERCC1"/>
    <property type="match status" value="1"/>
</dbReference>
<dbReference type="NCBIfam" id="TIGR00597">
    <property type="entry name" value="rad10"/>
    <property type="match status" value="1"/>
</dbReference>
<evidence type="ECO:0000313" key="8">
    <source>
        <dbReference type="EMBL" id="KAJ1367815.1"/>
    </source>
</evidence>
<gene>
    <name evidence="8" type="ORF">KIN20_028807</name>
</gene>
<dbReference type="CDD" id="cd22325">
    <property type="entry name" value="ERCC1_C-like"/>
    <property type="match status" value="1"/>
</dbReference>
<sequence length="245" mass="27268">MDNTAGTSQASAASGVDNQVDLISCAAVSVCILHPSPDTSSGDFAQQNTVVFPKFPSVFGCCDFAENLRSGLAGGSRLVVNRRRQEGNPVLKYVRNVRYEWGDVGADFECGPTCGVVYLALKYHRLHPNYILSRLSGKDENKYACRILLTLCNVDEPRHTLRELNLLCYRMDWTLVLCYSVEEAAEYIENFKLSDSRDPAFKLLFNFGTLKAISEASEEQLALCPGLGPIRARNLYNYLRTPFTS</sequence>
<reference evidence="8" key="1">
    <citation type="submission" date="2021-06" db="EMBL/GenBank/DDBJ databases">
        <title>Parelaphostrongylus tenuis whole genome reference sequence.</title>
        <authorList>
            <person name="Garwood T.J."/>
            <person name="Larsen P.A."/>
            <person name="Fountain-Jones N.M."/>
            <person name="Garbe J.R."/>
            <person name="Macchietto M.G."/>
            <person name="Kania S.A."/>
            <person name="Gerhold R.W."/>
            <person name="Richards J.E."/>
            <person name="Wolf T.M."/>
        </authorList>
    </citation>
    <scope>NUCLEOTIDE SEQUENCE</scope>
    <source>
        <strain evidence="8">MNPRO001-30</strain>
        <tissue evidence="8">Meninges</tissue>
    </source>
</reference>
<keyword evidence="3" id="KW-0227">DNA damage</keyword>
<feature type="domain" description="ERCC1-like central" evidence="7">
    <location>
        <begin position="80"/>
        <end position="192"/>
    </location>
</feature>
<dbReference type="Pfam" id="PF03834">
    <property type="entry name" value="Rad10"/>
    <property type="match status" value="1"/>
</dbReference>
<dbReference type="GO" id="GO:0070914">
    <property type="term" value="P:UV-damage excision repair"/>
    <property type="evidence" value="ECO:0007669"/>
    <property type="project" value="TreeGrafter"/>
</dbReference>
<dbReference type="InterPro" id="IPR010994">
    <property type="entry name" value="RuvA_2-like"/>
</dbReference>
<dbReference type="InterPro" id="IPR004579">
    <property type="entry name" value="ERCC1/RAD10/SWI10"/>
</dbReference>
<dbReference type="AlphaFoldDB" id="A0AAD5R1F2"/>
<dbReference type="EMBL" id="JAHQIW010006010">
    <property type="protein sequence ID" value="KAJ1367815.1"/>
    <property type="molecule type" value="Genomic_DNA"/>
</dbReference>
<accession>A0AAD5R1F2</accession>
<evidence type="ECO:0000256" key="1">
    <source>
        <dbReference type="ARBA" id="ARBA00004123"/>
    </source>
</evidence>
<dbReference type="Gene3D" id="3.40.50.10130">
    <property type="match status" value="1"/>
</dbReference>
<evidence type="ECO:0000256" key="2">
    <source>
        <dbReference type="ARBA" id="ARBA00008283"/>
    </source>
</evidence>
<keyword evidence="5" id="KW-0234">DNA repair</keyword>
<dbReference type="InterPro" id="IPR011335">
    <property type="entry name" value="Restrct_endonuc-II-like"/>
</dbReference>
<dbReference type="Gene3D" id="1.10.150.20">
    <property type="entry name" value="5' to 3' exonuclease, C-terminal subdomain"/>
    <property type="match status" value="1"/>
</dbReference>